<feature type="domain" description="Beta-lactamase-related" evidence="1">
    <location>
        <begin position="12"/>
        <end position="358"/>
    </location>
</feature>
<dbReference type="Gene3D" id="3.40.710.10">
    <property type="entry name" value="DD-peptidase/beta-lactamase superfamily"/>
    <property type="match status" value="1"/>
</dbReference>
<organism evidence="2 3">
    <name type="scientific">Psychrobacillus faecigallinarum</name>
    <dbReference type="NCBI Taxonomy" id="2762235"/>
    <lineage>
        <taxon>Bacteria</taxon>
        <taxon>Bacillati</taxon>
        <taxon>Bacillota</taxon>
        <taxon>Bacilli</taxon>
        <taxon>Bacillales</taxon>
        <taxon>Bacillaceae</taxon>
        <taxon>Psychrobacillus</taxon>
    </lineage>
</organism>
<dbReference type="InterPro" id="IPR012338">
    <property type="entry name" value="Beta-lactam/transpept-like"/>
</dbReference>
<reference evidence="2 3" key="1">
    <citation type="submission" date="2020-08" db="EMBL/GenBank/DDBJ databases">
        <title>A Genomic Blueprint of the Chicken Gut Microbiome.</title>
        <authorList>
            <person name="Gilroy R."/>
            <person name="Ravi A."/>
            <person name="Getino M."/>
            <person name="Pursley I."/>
            <person name="Horton D.L."/>
            <person name="Alikhan N.-F."/>
            <person name="Baker D."/>
            <person name="Gharbi K."/>
            <person name="Hall N."/>
            <person name="Watson M."/>
            <person name="Adriaenssens E.M."/>
            <person name="Foster-Nyarko E."/>
            <person name="Jarju S."/>
            <person name="Secka A."/>
            <person name="Antonio M."/>
            <person name="Oren A."/>
            <person name="Chaudhuri R."/>
            <person name="La Ragione R.M."/>
            <person name="Hildebrand F."/>
            <person name="Pallen M.J."/>
        </authorList>
    </citation>
    <scope>NUCLEOTIDE SEQUENCE [LARGE SCALE GENOMIC DNA]</scope>
    <source>
        <strain evidence="2 3">Sa2BUA9</strain>
    </source>
</reference>
<keyword evidence="2" id="KW-0378">Hydrolase</keyword>
<dbReference type="InterPro" id="IPR050491">
    <property type="entry name" value="AmpC-like"/>
</dbReference>
<sequence>MVNKIEKMDLFEQYANDLIEEHLIPGVGIAFNQTNKRIYEKAFGYRNVENLLPINADTVFGIASMTKSFTCVAIMQLQEAGKLSVHDEIVKYLPEFKTKDEKKTKKITIHHLMTHTSGLPPIATHVYARKRSIDQDPSAKDYGLDLVNNPEAAIDTYEELISYISNQDFQLLGEPGMEFSYSNDCYGLLGIIINRVSGQTYEDYIIEHILQPIQMDNSFFDLSKIKEKDNVTSLYMSRHTSKGLEVYEAPLWWDAPSMRAAGYLKSTQNDILKYLNIFLNKGMAGDKRILQEQSVEQMIYPHVEFEKGRFYGYGLRVVPDYFGTAFINHGGGLKGVSSFMGILPDKGISGVLLSSLADVPSDKLFLGALNVLESRAPTAKHIQFTTKDLPLEKLQKYRGKFVSGEGMKVNVDIVDGSLAIISNAGNNPLRFIEGNLFIGTLEDQENLIEFLKDDNGEINRIFYSSRQIFKSYA</sequence>
<accession>A0ABR8R613</accession>
<protein>
    <submittedName>
        <fullName evidence="2">Serine hydrolase</fullName>
    </submittedName>
</protein>
<dbReference type="Proteomes" id="UP000640786">
    <property type="component" value="Unassembled WGS sequence"/>
</dbReference>
<proteinExistence type="predicted"/>
<dbReference type="PANTHER" id="PTHR46825:SF9">
    <property type="entry name" value="BETA-LACTAMASE-RELATED DOMAIN-CONTAINING PROTEIN"/>
    <property type="match status" value="1"/>
</dbReference>
<gene>
    <name evidence="2" type="ORF">H9650_03405</name>
</gene>
<dbReference type="RefSeq" id="WP_151111055.1">
    <property type="nucleotide sequence ID" value="NZ_JACSQO010000001.1"/>
</dbReference>
<name>A0ABR8R613_9BACI</name>
<evidence type="ECO:0000313" key="3">
    <source>
        <dbReference type="Proteomes" id="UP000640786"/>
    </source>
</evidence>
<dbReference type="GO" id="GO:0016787">
    <property type="term" value="F:hydrolase activity"/>
    <property type="evidence" value="ECO:0007669"/>
    <property type="project" value="UniProtKB-KW"/>
</dbReference>
<dbReference type="PANTHER" id="PTHR46825">
    <property type="entry name" value="D-ALANYL-D-ALANINE-CARBOXYPEPTIDASE/ENDOPEPTIDASE AMPH"/>
    <property type="match status" value="1"/>
</dbReference>
<evidence type="ECO:0000313" key="2">
    <source>
        <dbReference type="EMBL" id="MBD7943154.1"/>
    </source>
</evidence>
<dbReference type="EMBL" id="JACSQO010000001">
    <property type="protein sequence ID" value="MBD7943154.1"/>
    <property type="molecule type" value="Genomic_DNA"/>
</dbReference>
<dbReference type="InterPro" id="IPR001466">
    <property type="entry name" value="Beta-lactam-related"/>
</dbReference>
<keyword evidence="3" id="KW-1185">Reference proteome</keyword>
<comment type="caution">
    <text evidence="2">The sequence shown here is derived from an EMBL/GenBank/DDBJ whole genome shotgun (WGS) entry which is preliminary data.</text>
</comment>
<dbReference type="Pfam" id="PF00144">
    <property type="entry name" value="Beta-lactamase"/>
    <property type="match status" value="1"/>
</dbReference>
<dbReference type="SUPFAM" id="SSF56601">
    <property type="entry name" value="beta-lactamase/transpeptidase-like"/>
    <property type="match status" value="1"/>
</dbReference>
<evidence type="ECO:0000259" key="1">
    <source>
        <dbReference type="Pfam" id="PF00144"/>
    </source>
</evidence>